<dbReference type="AlphaFoldDB" id="A0A7J6DKJ7"/>
<keyword evidence="6" id="KW-1185">Reference proteome</keyword>
<dbReference type="GO" id="GO:0046872">
    <property type="term" value="F:metal ion binding"/>
    <property type="evidence" value="ECO:0007669"/>
    <property type="project" value="UniProtKB-KW"/>
</dbReference>
<sequence length="88" mass="9713">DMQLMFSGAMYLKHRSLTSTGLDPFHGCDVMEVKVTVISTSPDKKEEAIHNLGANSFFISRAMSTMDGIIDTIFVVHPLMPLIGLLRS</sequence>
<keyword evidence="4" id="KW-0560">Oxidoreductase</keyword>
<feature type="non-terminal residue" evidence="5">
    <location>
        <position position="88"/>
    </location>
</feature>
<evidence type="ECO:0000256" key="4">
    <source>
        <dbReference type="ARBA" id="ARBA00023002"/>
    </source>
</evidence>
<accession>A0A7J6DKJ7</accession>
<dbReference type="PANTHER" id="PTHR42683">
    <property type="entry name" value="ALDEHYDE REDUCTASE"/>
    <property type="match status" value="1"/>
</dbReference>
<protein>
    <submittedName>
        <fullName evidence="5">Uncharacterized protein</fullName>
    </submittedName>
</protein>
<organism evidence="5 6">
    <name type="scientific">Cannabis sativa</name>
    <name type="common">Hemp</name>
    <name type="synonym">Marijuana</name>
    <dbReference type="NCBI Taxonomy" id="3483"/>
    <lineage>
        <taxon>Eukaryota</taxon>
        <taxon>Viridiplantae</taxon>
        <taxon>Streptophyta</taxon>
        <taxon>Embryophyta</taxon>
        <taxon>Tracheophyta</taxon>
        <taxon>Spermatophyta</taxon>
        <taxon>Magnoliopsida</taxon>
        <taxon>eudicotyledons</taxon>
        <taxon>Gunneridae</taxon>
        <taxon>Pentapetalae</taxon>
        <taxon>rosids</taxon>
        <taxon>fabids</taxon>
        <taxon>Rosales</taxon>
        <taxon>Cannabaceae</taxon>
        <taxon>Cannabis</taxon>
    </lineage>
</organism>
<dbReference type="Gene3D" id="3.40.50.720">
    <property type="entry name" value="NAD(P)-binding Rossmann-like Domain"/>
    <property type="match status" value="1"/>
</dbReference>
<evidence type="ECO:0000256" key="1">
    <source>
        <dbReference type="ARBA" id="ARBA00008072"/>
    </source>
</evidence>
<evidence type="ECO:0000313" key="5">
    <source>
        <dbReference type="EMBL" id="KAF4346624.1"/>
    </source>
</evidence>
<dbReference type="Proteomes" id="UP000583929">
    <property type="component" value="Unassembled WGS sequence"/>
</dbReference>
<dbReference type="InterPro" id="IPR047109">
    <property type="entry name" value="CAD-like"/>
</dbReference>
<reference evidence="5 6" key="1">
    <citation type="journal article" date="2020" name="bioRxiv">
        <title>Sequence and annotation of 42 cannabis genomes reveals extensive copy number variation in cannabinoid synthesis and pathogen resistance genes.</title>
        <authorList>
            <person name="Mckernan K.J."/>
            <person name="Helbert Y."/>
            <person name="Kane L.T."/>
            <person name="Ebling H."/>
            <person name="Zhang L."/>
            <person name="Liu B."/>
            <person name="Eaton Z."/>
            <person name="Mclaughlin S."/>
            <person name="Kingan S."/>
            <person name="Baybayan P."/>
            <person name="Concepcion G."/>
            <person name="Jordan M."/>
            <person name="Riva A."/>
            <person name="Barbazuk W."/>
            <person name="Harkins T."/>
        </authorList>
    </citation>
    <scope>NUCLEOTIDE SEQUENCE [LARGE SCALE GENOMIC DNA]</scope>
    <source>
        <strain evidence="6">cv. Jamaican Lion 4</strain>
        <tissue evidence="5">Leaf</tissue>
    </source>
</reference>
<dbReference type="EMBL" id="JAATIQ010000953">
    <property type="protein sequence ID" value="KAF4346624.1"/>
    <property type="molecule type" value="Genomic_DNA"/>
</dbReference>
<gene>
    <name evidence="5" type="ORF">G4B88_015193</name>
</gene>
<proteinExistence type="inferred from homology"/>
<evidence type="ECO:0000313" key="6">
    <source>
        <dbReference type="Proteomes" id="UP000583929"/>
    </source>
</evidence>
<dbReference type="GO" id="GO:0016616">
    <property type="term" value="F:oxidoreductase activity, acting on the CH-OH group of donors, NAD or NADP as acceptor"/>
    <property type="evidence" value="ECO:0007669"/>
    <property type="project" value="InterPro"/>
</dbReference>
<comment type="similarity">
    <text evidence="1">Belongs to the zinc-containing alcohol dehydrogenase family.</text>
</comment>
<keyword evidence="3" id="KW-0862">Zinc</keyword>
<evidence type="ECO:0000256" key="3">
    <source>
        <dbReference type="ARBA" id="ARBA00022833"/>
    </source>
</evidence>
<name>A0A7J6DKJ7_CANSA</name>
<evidence type="ECO:0000256" key="2">
    <source>
        <dbReference type="ARBA" id="ARBA00022723"/>
    </source>
</evidence>
<keyword evidence="2" id="KW-0479">Metal-binding</keyword>
<comment type="caution">
    <text evidence="5">The sequence shown here is derived from an EMBL/GenBank/DDBJ whole genome shotgun (WGS) entry which is preliminary data.</text>
</comment>